<keyword evidence="4" id="KW-1185">Reference proteome</keyword>
<feature type="domain" description="Flavin reductase like" evidence="2">
    <location>
        <begin position="12"/>
        <end position="156"/>
    </location>
</feature>
<dbReference type="GO" id="GO:0010181">
    <property type="term" value="F:FMN binding"/>
    <property type="evidence" value="ECO:0007669"/>
    <property type="project" value="InterPro"/>
</dbReference>
<proteinExistence type="predicted"/>
<evidence type="ECO:0000313" key="3">
    <source>
        <dbReference type="EMBL" id="GAK44136.1"/>
    </source>
</evidence>
<dbReference type="Gene3D" id="2.30.110.10">
    <property type="entry name" value="Electron Transport, Fmn-binding Protein, Chain A"/>
    <property type="match status" value="1"/>
</dbReference>
<evidence type="ECO:0000313" key="4">
    <source>
        <dbReference type="Proteomes" id="UP000028702"/>
    </source>
</evidence>
<name>A0A081B7W8_9HYPH</name>
<reference evidence="3 4" key="1">
    <citation type="submission" date="2014-07" db="EMBL/GenBank/DDBJ databases">
        <title>Tepidicaulis marinum gen. nov., sp. nov., a novel marine bacterium denitrifying nitrate to nitrous oxide strictly under microaerobic conditions.</title>
        <authorList>
            <person name="Takeuchi M."/>
            <person name="Yamagishi T."/>
            <person name="Kamagata Y."/>
            <person name="Oshima K."/>
            <person name="Hattori M."/>
            <person name="Katayama T."/>
            <person name="Hanada S."/>
            <person name="Tamaki H."/>
            <person name="Marumo K."/>
            <person name="Maeda H."/>
            <person name="Nedachi M."/>
            <person name="Iwasaki W."/>
            <person name="Suwa Y."/>
            <person name="Sakata S."/>
        </authorList>
    </citation>
    <scope>NUCLEOTIDE SEQUENCE [LARGE SCALE GENOMIC DNA]</scope>
    <source>
        <strain evidence="3 4">MA2</strain>
    </source>
</reference>
<dbReference type="GO" id="GO:0042602">
    <property type="term" value="F:riboflavin reductase (NADPH) activity"/>
    <property type="evidence" value="ECO:0007669"/>
    <property type="project" value="TreeGrafter"/>
</dbReference>
<dbReference type="RefSeq" id="WP_045442824.1">
    <property type="nucleotide sequence ID" value="NZ_BBIO01000002.1"/>
</dbReference>
<dbReference type="Proteomes" id="UP000028702">
    <property type="component" value="Unassembled WGS sequence"/>
</dbReference>
<sequence length="159" mass="17166">MTHDPRALRNALGWFATGVAIVTTKVPGKTPIGITVNSFSSVSLDPPLVLWCLDKGSDTLSIFETCDAFTVNILSEDQKHISNELAKSGDHSLEAVATREGENGCPRIEAALAVFECDIYARHDAGDHIILIGRVKAFSSEQEGRPLVYHRGGYQALGT</sequence>
<dbReference type="PANTHER" id="PTHR30466">
    <property type="entry name" value="FLAVIN REDUCTASE"/>
    <property type="match status" value="1"/>
</dbReference>
<dbReference type="STRING" id="1333998.M2A_0635"/>
<gene>
    <name evidence="3" type="ORF">M2A_0635</name>
</gene>
<dbReference type="PANTHER" id="PTHR30466:SF1">
    <property type="entry name" value="FMN REDUCTASE (NADH) RUTF"/>
    <property type="match status" value="1"/>
</dbReference>
<dbReference type="InterPro" id="IPR012349">
    <property type="entry name" value="Split_barrel_FMN-bd"/>
</dbReference>
<dbReference type="EMBL" id="BBIO01000002">
    <property type="protein sequence ID" value="GAK44136.1"/>
    <property type="molecule type" value="Genomic_DNA"/>
</dbReference>
<dbReference type="SUPFAM" id="SSF50475">
    <property type="entry name" value="FMN-binding split barrel"/>
    <property type="match status" value="1"/>
</dbReference>
<accession>A0A081B7W8</accession>
<dbReference type="eggNOG" id="COG1853">
    <property type="taxonomic scope" value="Bacteria"/>
</dbReference>
<dbReference type="InterPro" id="IPR050268">
    <property type="entry name" value="NADH-dep_flavin_reductase"/>
</dbReference>
<protein>
    <submittedName>
        <fullName evidence="3">Flavin reductase domain-containing protein</fullName>
    </submittedName>
</protein>
<evidence type="ECO:0000259" key="2">
    <source>
        <dbReference type="SMART" id="SM00903"/>
    </source>
</evidence>
<dbReference type="SMART" id="SM00903">
    <property type="entry name" value="Flavin_Reduct"/>
    <property type="match status" value="1"/>
</dbReference>
<keyword evidence="1" id="KW-0560">Oxidoreductase</keyword>
<comment type="caution">
    <text evidence="3">The sequence shown here is derived from an EMBL/GenBank/DDBJ whole genome shotgun (WGS) entry which is preliminary data.</text>
</comment>
<dbReference type="Pfam" id="PF01613">
    <property type="entry name" value="Flavin_Reduct"/>
    <property type="match status" value="1"/>
</dbReference>
<dbReference type="AlphaFoldDB" id="A0A081B7W8"/>
<organism evidence="3 4">
    <name type="scientific">Tepidicaulis marinus</name>
    <dbReference type="NCBI Taxonomy" id="1333998"/>
    <lineage>
        <taxon>Bacteria</taxon>
        <taxon>Pseudomonadati</taxon>
        <taxon>Pseudomonadota</taxon>
        <taxon>Alphaproteobacteria</taxon>
        <taxon>Hyphomicrobiales</taxon>
        <taxon>Parvibaculaceae</taxon>
        <taxon>Tepidicaulis</taxon>
    </lineage>
</organism>
<dbReference type="InterPro" id="IPR002563">
    <property type="entry name" value="Flavin_Rdtase-like_dom"/>
</dbReference>
<evidence type="ECO:0000256" key="1">
    <source>
        <dbReference type="ARBA" id="ARBA00023002"/>
    </source>
</evidence>